<dbReference type="Gene3D" id="2.60.40.1090">
    <property type="entry name" value="Fimbrial-type adhesion domain"/>
    <property type="match status" value="1"/>
</dbReference>
<dbReference type="GO" id="GO:0007155">
    <property type="term" value="P:cell adhesion"/>
    <property type="evidence" value="ECO:0007669"/>
    <property type="project" value="InterPro"/>
</dbReference>
<name>A0A5Y2FHK2_SALNE</name>
<reference evidence="1" key="1">
    <citation type="submission" date="2019-03" db="EMBL/GenBank/DDBJ databases">
        <authorList>
            <person name="Ashton P.M."/>
            <person name="Dallman T."/>
            <person name="Nair S."/>
            <person name="De Pinna E."/>
            <person name="Peters T."/>
            <person name="Grant K."/>
        </authorList>
    </citation>
    <scope>NUCLEOTIDE SEQUENCE [LARGE SCALE GENOMIC DNA]</scope>
    <source>
        <strain evidence="1">161826</strain>
    </source>
</reference>
<dbReference type="EMBL" id="AAIFEU010000014">
    <property type="protein sequence ID" value="ECD6073926.1"/>
    <property type="molecule type" value="Genomic_DNA"/>
</dbReference>
<dbReference type="Gene3D" id="2.60.40.3310">
    <property type="match status" value="1"/>
</dbReference>
<evidence type="ECO:0000313" key="1">
    <source>
        <dbReference type="EMBL" id="ECD6073926.1"/>
    </source>
</evidence>
<gene>
    <name evidence="1" type="ORF">E2D65_15465</name>
</gene>
<dbReference type="AlphaFoldDB" id="A0A5Y2FHK2"/>
<comment type="caution">
    <text evidence="1">The sequence shown here is derived from an EMBL/GenBank/DDBJ whole genome shotgun (WGS) entry which is preliminary data.</text>
</comment>
<dbReference type="InterPro" id="IPR036937">
    <property type="entry name" value="Adhesion_dom_fimbrial_sf"/>
</dbReference>
<proteinExistence type="predicted"/>
<accession>A0A5Y2FHK2</accession>
<dbReference type="Proteomes" id="UP000839738">
    <property type="component" value="Unassembled WGS sequence"/>
</dbReference>
<sequence>MNKKSQNLAAGTVLMAGMGLGLMTGGPSAIAALTLPALPAGCQIIRNELHPVQNTLRVEPGTPVYGAVGPQQTSFLQVGVRCDGSLNVPLTLELIATGSLDWQGPGRDVIPTGVKDVGLRLYAQGEASGGNCSPAGWLGAGTGEWKCTLPAGTEGEKTLSLQLAAQVVKTGDNTPLQSGEPLLPAKGGDVQLSVDGVQVPLLSSGVVAPVLVTPVSCTIDGGNSTKIDFGAVRRKTDDEYDWKGNELASARQTLSVTCLPAPTDKATYGVSVSYNGTFLPPSRVSFLTTSISDLFVEGVFFNTDGRRTTIKYGQGQSLPLPFDAGSGHFTGQVDWSLMNYSKTGQAPDEYGSFTAIATYTVDVN</sequence>
<protein>
    <recommendedName>
        <fullName evidence="2">Fimbrial protein</fullName>
    </recommendedName>
</protein>
<dbReference type="GO" id="GO:0009289">
    <property type="term" value="C:pilus"/>
    <property type="evidence" value="ECO:0007669"/>
    <property type="project" value="InterPro"/>
</dbReference>
<evidence type="ECO:0008006" key="2">
    <source>
        <dbReference type="Google" id="ProtNLM"/>
    </source>
</evidence>
<organism evidence="1">
    <name type="scientific">Salmonella newport</name>
    <dbReference type="NCBI Taxonomy" id="108619"/>
    <lineage>
        <taxon>Bacteria</taxon>
        <taxon>Pseudomonadati</taxon>
        <taxon>Pseudomonadota</taxon>
        <taxon>Gammaproteobacteria</taxon>
        <taxon>Enterobacterales</taxon>
        <taxon>Enterobacteriaceae</taxon>
        <taxon>Salmonella</taxon>
    </lineage>
</organism>